<feature type="region of interest" description="Disordered" evidence="4">
    <location>
        <begin position="1"/>
        <end position="26"/>
    </location>
</feature>
<dbReference type="GO" id="GO:0003677">
    <property type="term" value="F:DNA binding"/>
    <property type="evidence" value="ECO:0007669"/>
    <property type="project" value="UniProtKB-KW"/>
</dbReference>
<proteinExistence type="predicted"/>
<evidence type="ECO:0000256" key="4">
    <source>
        <dbReference type="SAM" id="MobiDB-lite"/>
    </source>
</evidence>
<gene>
    <name evidence="6" type="ORF">DI555_15270</name>
</gene>
<dbReference type="EMBL" id="QFPX01000012">
    <property type="protein sequence ID" value="PZQ53830.1"/>
    <property type="molecule type" value="Genomic_DNA"/>
</dbReference>
<dbReference type="PROSITE" id="PS51118">
    <property type="entry name" value="HTH_HXLR"/>
    <property type="match status" value="1"/>
</dbReference>
<dbReference type="InterPro" id="IPR002577">
    <property type="entry name" value="HTH_HxlR"/>
</dbReference>
<dbReference type="InterPro" id="IPR036388">
    <property type="entry name" value="WH-like_DNA-bd_sf"/>
</dbReference>
<dbReference type="Proteomes" id="UP000249082">
    <property type="component" value="Unassembled WGS sequence"/>
</dbReference>
<comment type="caution">
    <text evidence="6">The sequence shown here is derived from an EMBL/GenBank/DDBJ whole genome shotgun (WGS) entry which is preliminary data.</text>
</comment>
<accession>A0A2W5QQS6</accession>
<dbReference type="PANTHER" id="PTHR33204:SF18">
    <property type="entry name" value="TRANSCRIPTIONAL REGULATORY PROTEIN"/>
    <property type="match status" value="1"/>
</dbReference>
<evidence type="ECO:0000256" key="3">
    <source>
        <dbReference type="ARBA" id="ARBA00023163"/>
    </source>
</evidence>
<keyword evidence="1" id="KW-0805">Transcription regulation</keyword>
<name>A0A2W5QQS6_9SPHN</name>
<dbReference type="AlphaFoldDB" id="A0A2W5QQS6"/>
<reference evidence="6 7" key="1">
    <citation type="submission" date="2017-08" db="EMBL/GenBank/DDBJ databases">
        <title>Infants hospitalized years apart are colonized by the same room-sourced microbial strains.</title>
        <authorList>
            <person name="Brooks B."/>
            <person name="Olm M.R."/>
            <person name="Firek B.A."/>
            <person name="Baker R."/>
            <person name="Thomas B.C."/>
            <person name="Morowitz M.J."/>
            <person name="Banfield J.F."/>
        </authorList>
    </citation>
    <scope>NUCLEOTIDE SEQUENCE [LARGE SCALE GENOMIC DNA]</scope>
    <source>
        <strain evidence="6">S2_005_002_R2_33</strain>
    </source>
</reference>
<organism evidence="6 7">
    <name type="scientific">Novosphingobium pentaromativorans</name>
    <dbReference type="NCBI Taxonomy" id="205844"/>
    <lineage>
        <taxon>Bacteria</taxon>
        <taxon>Pseudomonadati</taxon>
        <taxon>Pseudomonadota</taxon>
        <taxon>Alphaproteobacteria</taxon>
        <taxon>Sphingomonadales</taxon>
        <taxon>Sphingomonadaceae</taxon>
        <taxon>Novosphingobium</taxon>
    </lineage>
</organism>
<evidence type="ECO:0000256" key="1">
    <source>
        <dbReference type="ARBA" id="ARBA00023015"/>
    </source>
</evidence>
<dbReference type="InterPro" id="IPR036390">
    <property type="entry name" value="WH_DNA-bd_sf"/>
</dbReference>
<evidence type="ECO:0000259" key="5">
    <source>
        <dbReference type="PROSITE" id="PS51118"/>
    </source>
</evidence>
<sequence>MKLKKETAVDAGARTGHPLPEGSPAASHGRWYRDACGAAFAMELVGERWTLPIVREMMLGPRRFNGLRGALPGLSAKVLTERLGSLEASGIVRRLTLPPPASVQAYALTEWGLALEPVMQELGRWAVRSPGHDPLLPLTPVAFMLSLRTMLMPERIGDLALRVVFAVGEARFVGRLDRDGLKIESAGEALPGADLRFSAETATDYLPVFYGKRSVEEAGGRLSVEGDEALARRFIDLFALPAKLG</sequence>
<dbReference type="SUPFAM" id="SSF46785">
    <property type="entry name" value="Winged helix' DNA-binding domain"/>
    <property type="match status" value="1"/>
</dbReference>
<evidence type="ECO:0000256" key="2">
    <source>
        <dbReference type="ARBA" id="ARBA00023125"/>
    </source>
</evidence>
<dbReference type="Gene3D" id="1.10.10.10">
    <property type="entry name" value="Winged helix-like DNA-binding domain superfamily/Winged helix DNA-binding domain"/>
    <property type="match status" value="1"/>
</dbReference>
<protein>
    <submittedName>
        <fullName evidence="6">Transcriptional regulator</fullName>
    </submittedName>
</protein>
<keyword evidence="3" id="KW-0804">Transcription</keyword>
<feature type="domain" description="HTH hxlR-type" evidence="5">
    <location>
        <begin position="36"/>
        <end position="134"/>
    </location>
</feature>
<dbReference type="PANTHER" id="PTHR33204">
    <property type="entry name" value="TRANSCRIPTIONAL REGULATOR, MARR FAMILY"/>
    <property type="match status" value="1"/>
</dbReference>
<evidence type="ECO:0000313" key="6">
    <source>
        <dbReference type="EMBL" id="PZQ53830.1"/>
    </source>
</evidence>
<dbReference type="Pfam" id="PF01638">
    <property type="entry name" value="HxlR"/>
    <property type="match status" value="1"/>
</dbReference>
<keyword evidence="2" id="KW-0238">DNA-binding</keyword>
<evidence type="ECO:0000313" key="7">
    <source>
        <dbReference type="Proteomes" id="UP000249082"/>
    </source>
</evidence>